<dbReference type="InterPro" id="IPR002104">
    <property type="entry name" value="Integrase_catalytic"/>
</dbReference>
<organism evidence="6 7">
    <name type="scientific">Noviherbaspirillum galbum</name>
    <dbReference type="NCBI Taxonomy" id="2709383"/>
    <lineage>
        <taxon>Bacteria</taxon>
        <taxon>Pseudomonadati</taxon>
        <taxon>Pseudomonadota</taxon>
        <taxon>Betaproteobacteria</taxon>
        <taxon>Burkholderiales</taxon>
        <taxon>Oxalobacteraceae</taxon>
        <taxon>Noviherbaspirillum</taxon>
    </lineage>
</organism>
<dbReference type="InterPro" id="IPR011010">
    <property type="entry name" value="DNA_brk_join_enz"/>
</dbReference>
<dbReference type="SUPFAM" id="SSF56349">
    <property type="entry name" value="DNA breaking-rejoining enzymes"/>
    <property type="match status" value="1"/>
</dbReference>
<evidence type="ECO:0000313" key="6">
    <source>
        <dbReference type="EMBL" id="NEX62998.1"/>
    </source>
</evidence>
<evidence type="ECO:0000256" key="1">
    <source>
        <dbReference type="ARBA" id="ARBA00022908"/>
    </source>
</evidence>
<evidence type="ECO:0000256" key="4">
    <source>
        <dbReference type="SAM" id="MobiDB-lite"/>
    </source>
</evidence>
<dbReference type="PANTHER" id="PTHR30349:SF84">
    <property type="entry name" value="PHAGE-RELATED INTEGRASE"/>
    <property type="match status" value="1"/>
</dbReference>
<reference evidence="6 7" key="1">
    <citation type="submission" date="2020-02" db="EMBL/GenBank/DDBJ databases">
        <authorList>
            <person name="Kim M.K."/>
        </authorList>
    </citation>
    <scope>NUCLEOTIDE SEQUENCE [LARGE SCALE GENOMIC DNA]</scope>
    <source>
        <strain evidence="6 7">17J57-3</strain>
    </source>
</reference>
<dbReference type="PANTHER" id="PTHR30349">
    <property type="entry name" value="PHAGE INTEGRASE-RELATED"/>
    <property type="match status" value="1"/>
</dbReference>
<evidence type="ECO:0000313" key="7">
    <source>
        <dbReference type="Proteomes" id="UP000482155"/>
    </source>
</evidence>
<dbReference type="InterPro" id="IPR050090">
    <property type="entry name" value="Tyrosine_recombinase_XerCD"/>
</dbReference>
<protein>
    <submittedName>
        <fullName evidence="6">Tyrosine-type recombinase/integrase</fullName>
    </submittedName>
</protein>
<evidence type="ECO:0000256" key="2">
    <source>
        <dbReference type="ARBA" id="ARBA00023125"/>
    </source>
</evidence>
<dbReference type="PROSITE" id="PS51898">
    <property type="entry name" value="TYR_RECOMBINASE"/>
    <property type="match status" value="1"/>
</dbReference>
<dbReference type="Pfam" id="PF00589">
    <property type="entry name" value="Phage_integrase"/>
    <property type="match status" value="1"/>
</dbReference>
<dbReference type="Gene3D" id="1.10.150.130">
    <property type="match status" value="1"/>
</dbReference>
<dbReference type="GO" id="GO:0015074">
    <property type="term" value="P:DNA integration"/>
    <property type="evidence" value="ECO:0007669"/>
    <property type="project" value="UniProtKB-KW"/>
</dbReference>
<evidence type="ECO:0000259" key="5">
    <source>
        <dbReference type="PROSITE" id="PS51898"/>
    </source>
</evidence>
<feature type="domain" description="Tyr recombinase" evidence="5">
    <location>
        <begin position="435"/>
        <end position="670"/>
    </location>
</feature>
<dbReference type="Pfam" id="PF12482">
    <property type="entry name" value="DUF3701"/>
    <property type="match status" value="1"/>
</dbReference>
<keyword evidence="7" id="KW-1185">Reference proteome</keyword>
<dbReference type="CDD" id="cd00397">
    <property type="entry name" value="DNA_BRE_C"/>
    <property type="match status" value="1"/>
</dbReference>
<keyword evidence="2" id="KW-0238">DNA-binding</keyword>
<dbReference type="GO" id="GO:0006310">
    <property type="term" value="P:DNA recombination"/>
    <property type="evidence" value="ECO:0007669"/>
    <property type="project" value="UniProtKB-KW"/>
</dbReference>
<name>A0A6B3SR53_9BURK</name>
<dbReference type="Gene3D" id="1.10.443.10">
    <property type="entry name" value="Intergrase catalytic core"/>
    <property type="match status" value="1"/>
</dbReference>
<dbReference type="GO" id="GO:0003677">
    <property type="term" value="F:DNA binding"/>
    <property type="evidence" value="ECO:0007669"/>
    <property type="project" value="UniProtKB-KW"/>
</dbReference>
<sequence length="670" mass="74156">MKHPAPPRKLHRGHIAFMRAVVQGLDPRRSWERYLQGEGEHASSHRIRQTIRWIRDEFASAARRHARHGLARLVQIDASTVEDSRHVPPLADFVHEHNLEDFSEEEQLSLYRERHPFVARSHGRRARLVARQLEALAWFEQRSVSSPLPDDPLASWLAPNLVARLEAADLHTLRALVERINRREGRWWKGIDGIGAGKAERIVAWLLDHEATTGLVLGARVWARQPGSSANQHGQADAEEQAIVPFDRLTVPNRLDGSRGSLRAPAHLCEIGASTDRDAILAWLHALRRSPGVQAPDETACRQTGEVSGARVAAEAPITLPRSHTCRAYLREAERFLLWALHERGKPLSSMTSEDCEAYKQFLADPQPAERWCGHRATPRHSPGWKPFEGPLSVSAQRHATTVLKALFNFLLEKRYIVANPWKEMAASTSRAIHPSQRSFTESQWDLLQRESRDLLPTPANARLCMALRLLQETGLRLSEASAATADDLDPASGGTAVAANGWTLRVRGTNGRIRRIPLSDALMAQIAEYLDARGLHADVRHESNAGAFLLGGAGQGGRIRRKKGAADSEAVPTQENVRHAKSGVSASVLARQLKAFFAACGACIAEHDEQAARKFASASAHWLRHTNATQSIAGGMPIPVLQRRLGHAAPSTTARYSRPAPEQPSPQDR</sequence>
<dbReference type="InterPro" id="IPR022169">
    <property type="entry name" value="DUF3701"/>
</dbReference>
<dbReference type="RefSeq" id="WP_163966272.1">
    <property type="nucleotide sequence ID" value="NZ_JAAIVB010000064.1"/>
</dbReference>
<feature type="region of interest" description="Disordered" evidence="4">
    <location>
        <begin position="648"/>
        <end position="670"/>
    </location>
</feature>
<gene>
    <name evidence="6" type="ORF">G3574_18095</name>
</gene>
<dbReference type="InterPro" id="IPR010998">
    <property type="entry name" value="Integrase_recombinase_N"/>
</dbReference>
<dbReference type="Proteomes" id="UP000482155">
    <property type="component" value="Unassembled WGS sequence"/>
</dbReference>
<evidence type="ECO:0000256" key="3">
    <source>
        <dbReference type="ARBA" id="ARBA00023172"/>
    </source>
</evidence>
<keyword evidence="1" id="KW-0229">DNA integration</keyword>
<dbReference type="InterPro" id="IPR013762">
    <property type="entry name" value="Integrase-like_cat_sf"/>
</dbReference>
<proteinExistence type="predicted"/>
<keyword evidence="3" id="KW-0233">DNA recombination</keyword>
<accession>A0A6B3SR53</accession>
<comment type="caution">
    <text evidence="6">The sequence shown here is derived from an EMBL/GenBank/DDBJ whole genome shotgun (WGS) entry which is preliminary data.</text>
</comment>
<dbReference type="AlphaFoldDB" id="A0A6B3SR53"/>
<dbReference type="EMBL" id="JAAIVB010000064">
    <property type="protein sequence ID" value="NEX62998.1"/>
    <property type="molecule type" value="Genomic_DNA"/>
</dbReference>